<sequence length="210" mass="22912">MSSNFSIFKIGVGPSSSHTLGPMLAGNLFCTKIINRLSEITFYGSLSLTSRGHLSDKAVIWGLNGLQAKDLDAEIQDTSIHKVLQEHTITLCGQKDIAFDYQRDTVFSKEFLPLHENGTTLQALDSNGGVLDEETYYSIGGGFVQIPCIERNAFGAIKAISAARMAMTRKSTPKVGLDEVIKTMYETGKDMNYKYKETALGGLAKNLSVC</sequence>
<dbReference type="PANTHER" id="PTHR30182">
    <property type="entry name" value="L-SERINE DEHYDRATASE"/>
    <property type="match status" value="1"/>
</dbReference>
<accession>A0A3D8IMY2</accession>
<dbReference type="Gene3D" id="3.30.1330.90">
    <property type="entry name" value="D-3-phosphoglycerate dehydrogenase, domain 3"/>
    <property type="match status" value="1"/>
</dbReference>
<keyword evidence="8" id="KW-0411">Iron-sulfur</keyword>
<dbReference type="RefSeq" id="WP_115571306.1">
    <property type="nucleotide sequence ID" value="NZ_NXLT01000005.1"/>
</dbReference>
<evidence type="ECO:0000256" key="2">
    <source>
        <dbReference type="ARBA" id="ARBA00008636"/>
    </source>
</evidence>
<dbReference type="GO" id="GO:0006094">
    <property type="term" value="P:gluconeogenesis"/>
    <property type="evidence" value="ECO:0007669"/>
    <property type="project" value="UniProtKB-KW"/>
</dbReference>
<keyword evidence="5" id="KW-0004">4Fe-4S</keyword>
<comment type="catalytic activity">
    <reaction evidence="10">
        <text>L-serine = pyruvate + NH4(+)</text>
        <dbReference type="Rhea" id="RHEA:19169"/>
        <dbReference type="ChEBI" id="CHEBI:15361"/>
        <dbReference type="ChEBI" id="CHEBI:28938"/>
        <dbReference type="ChEBI" id="CHEBI:33384"/>
        <dbReference type="EC" id="4.3.1.17"/>
    </reaction>
</comment>
<dbReference type="FunFam" id="3.30.1330.90:FF:000001">
    <property type="entry name" value="L-serine ammonia-lyase 1"/>
    <property type="match status" value="1"/>
</dbReference>
<dbReference type="Pfam" id="PF03315">
    <property type="entry name" value="SDH_beta"/>
    <property type="match status" value="1"/>
</dbReference>
<evidence type="ECO:0000256" key="6">
    <source>
        <dbReference type="ARBA" id="ARBA00022723"/>
    </source>
</evidence>
<comment type="cofactor">
    <cofactor evidence="1">
        <name>[4Fe-4S] cluster</name>
        <dbReference type="ChEBI" id="CHEBI:49883"/>
    </cofactor>
</comment>
<dbReference type="EC" id="4.3.1.17" evidence="3"/>
<dbReference type="GO" id="GO:0003941">
    <property type="term" value="F:L-serine ammonia-lyase activity"/>
    <property type="evidence" value="ECO:0007669"/>
    <property type="project" value="UniProtKB-EC"/>
</dbReference>
<keyword evidence="6" id="KW-0479">Metal-binding</keyword>
<evidence type="ECO:0000256" key="7">
    <source>
        <dbReference type="ARBA" id="ARBA00023004"/>
    </source>
</evidence>
<evidence type="ECO:0000259" key="11">
    <source>
        <dbReference type="Pfam" id="PF03315"/>
    </source>
</evidence>
<keyword evidence="13" id="KW-1185">Reference proteome</keyword>
<gene>
    <name evidence="12" type="ORF">CQA54_06520</name>
</gene>
<evidence type="ECO:0000256" key="9">
    <source>
        <dbReference type="ARBA" id="ARBA00023239"/>
    </source>
</evidence>
<dbReference type="SUPFAM" id="SSF143548">
    <property type="entry name" value="Serine metabolism enzymes domain"/>
    <property type="match status" value="1"/>
</dbReference>
<dbReference type="Proteomes" id="UP000256514">
    <property type="component" value="Unassembled WGS sequence"/>
</dbReference>
<protein>
    <recommendedName>
        <fullName evidence="3">L-serine ammonia-lyase</fullName>
        <ecNumber evidence="3">4.3.1.17</ecNumber>
    </recommendedName>
</protein>
<evidence type="ECO:0000256" key="3">
    <source>
        <dbReference type="ARBA" id="ARBA00012093"/>
    </source>
</evidence>
<feature type="domain" description="Serine dehydratase beta chain" evidence="11">
    <location>
        <begin position="3"/>
        <end position="145"/>
    </location>
</feature>
<evidence type="ECO:0000256" key="4">
    <source>
        <dbReference type="ARBA" id="ARBA00022432"/>
    </source>
</evidence>
<dbReference type="AlphaFoldDB" id="A0A3D8IMY2"/>
<dbReference type="GO" id="GO:0051539">
    <property type="term" value="F:4 iron, 4 sulfur cluster binding"/>
    <property type="evidence" value="ECO:0007669"/>
    <property type="project" value="UniProtKB-KW"/>
</dbReference>
<dbReference type="GO" id="GO:0046872">
    <property type="term" value="F:metal ion binding"/>
    <property type="evidence" value="ECO:0007669"/>
    <property type="project" value="UniProtKB-KW"/>
</dbReference>
<dbReference type="InterPro" id="IPR005131">
    <property type="entry name" value="Ser_deHydtase_bsu"/>
</dbReference>
<comment type="similarity">
    <text evidence="2">Belongs to the iron-sulfur dependent L-serine dehydratase family.</text>
</comment>
<evidence type="ECO:0000256" key="1">
    <source>
        <dbReference type="ARBA" id="ARBA00001966"/>
    </source>
</evidence>
<keyword evidence="9" id="KW-0456">Lyase</keyword>
<evidence type="ECO:0000256" key="10">
    <source>
        <dbReference type="ARBA" id="ARBA00049406"/>
    </source>
</evidence>
<keyword evidence="7" id="KW-0408">Iron</keyword>
<evidence type="ECO:0000313" key="13">
    <source>
        <dbReference type="Proteomes" id="UP000256514"/>
    </source>
</evidence>
<name>A0A3D8IMY2_9HELI</name>
<evidence type="ECO:0000313" key="12">
    <source>
        <dbReference type="EMBL" id="RDU66609.1"/>
    </source>
</evidence>
<dbReference type="InterPro" id="IPR029009">
    <property type="entry name" value="ASB_dom_sf"/>
</dbReference>
<proteinExistence type="inferred from homology"/>
<organism evidence="12 13">
    <name type="scientific">Helicobacter equorum</name>
    <dbReference type="NCBI Taxonomy" id="361872"/>
    <lineage>
        <taxon>Bacteria</taxon>
        <taxon>Pseudomonadati</taxon>
        <taxon>Campylobacterota</taxon>
        <taxon>Epsilonproteobacteria</taxon>
        <taxon>Campylobacterales</taxon>
        <taxon>Helicobacteraceae</taxon>
        <taxon>Helicobacter</taxon>
    </lineage>
</organism>
<dbReference type="OrthoDB" id="9805537at2"/>
<reference evidence="12 13" key="1">
    <citation type="submission" date="2018-04" db="EMBL/GenBank/DDBJ databases">
        <title>Novel Campyloabacter and Helicobacter Species and Strains.</title>
        <authorList>
            <person name="Mannion A.J."/>
            <person name="Shen Z."/>
            <person name="Fox J.G."/>
        </authorList>
    </citation>
    <scope>NUCLEOTIDE SEQUENCE [LARGE SCALE GENOMIC DNA]</scope>
    <source>
        <strain evidence="12 13">MIT 12-6600</strain>
    </source>
</reference>
<keyword evidence="4" id="KW-0312">Gluconeogenesis</keyword>
<dbReference type="EMBL" id="NXLT01000005">
    <property type="protein sequence ID" value="RDU66609.1"/>
    <property type="molecule type" value="Genomic_DNA"/>
</dbReference>
<evidence type="ECO:0000256" key="8">
    <source>
        <dbReference type="ARBA" id="ARBA00023014"/>
    </source>
</evidence>
<evidence type="ECO:0000256" key="5">
    <source>
        <dbReference type="ARBA" id="ARBA00022485"/>
    </source>
</evidence>
<comment type="caution">
    <text evidence="12">The sequence shown here is derived from an EMBL/GenBank/DDBJ whole genome shotgun (WGS) entry which is preliminary data.</text>
</comment>
<dbReference type="InterPro" id="IPR051318">
    <property type="entry name" value="Fe-S_L-Ser"/>
</dbReference>
<dbReference type="PANTHER" id="PTHR30182:SF1">
    <property type="entry name" value="L-SERINE DEHYDRATASE 1"/>
    <property type="match status" value="1"/>
</dbReference>